<reference evidence="4" key="1">
    <citation type="submission" date="2023-06" db="EMBL/GenBank/DDBJ databases">
        <title>Genome-scale phylogeny and comparative genomics of the fungal order Sordariales.</title>
        <authorList>
            <consortium name="Lawrence Berkeley National Laboratory"/>
            <person name="Hensen N."/>
            <person name="Bonometti L."/>
            <person name="Westerberg I."/>
            <person name="Brannstrom I.O."/>
            <person name="Guillou S."/>
            <person name="Cros-Aarteil S."/>
            <person name="Calhoun S."/>
            <person name="Haridas S."/>
            <person name="Kuo A."/>
            <person name="Mondo S."/>
            <person name="Pangilinan J."/>
            <person name="Riley R."/>
            <person name="Labutti K."/>
            <person name="Andreopoulos B."/>
            <person name="Lipzen A."/>
            <person name="Chen C."/>
            <person name="Yanf M."/>
            <person name="Daum C."/>
            <person name="Ng V."/>
            <person name="Clum A."/>
            <person name="Steindorff A."/>
            <person name="Ohm R."/>
            <person name="Martin F."/>
            <person name="Silar P."/>
            <person name="Natvig D."/>
            <person name="Lalanne C."/>
            <person name="Gautier V."/>
            <person name="Ament-Velasquez S.L."/>
            <person name="Kruys A."/>
            <person name="Hutchinson M.I."/>
            <person name="Powell A.J."/>
            <person name="Barry K."/>
            <person name="Miller A.N."/>
            <person name="Grigoriev I.V."/>
            <person name="Debuchy R."/>
            <person name="Gladieux P."/>
            <person name="Thoren M.H."/>
            <person name="Johannesson H."/>
        </authorList>
    </citation>
    <scope>NUCLEOTIDE SEQUENCE</scope>
    <source>
        <strain evidence="4">SMH2532-1</strain>
    </source>
</reference>
<proteinExistence type="predicted"/>
<evidence type="ECO:0000256" key="3">
    <source>
        <dbReference type="SAM" id="SignalP"/>
    </source>
</evidence>
<evidence type="ECO:0000313" key="4">
    <source>
        <dbReference type="EMBL" id="KAK0654758.1"/>
    </source>
</evidence>
<protein>
    <submittedName>
        <fullName evidence="4">Uncharacterized protein</fullName>
    </submittedName>
</protein>
<dbReference type="AlphaFoldDB" id="A0AA40CZA9"/>
<dbReference type="Proteomes" id="UP001174936">
    <property type="component" value="Unassembled WGS sequence"/>
</dbReference>
<sequence length="309" mass="31379">MAIPRLLAQWLLATALLIPRGAAQTTAANDDPNHGVVFIYPTKDQIYNYMDTVNVTYTSPFPTPNLFTFCNPNAKQISMQRAIGYNATIPYILNFTSASNCWFNLRPGTQAGFGANSPTFNIIGQERGSGSQIFGPDNTPTVSPPSSTQTPAGGSGSGSGGGGGAGVGANGNGDGDGRTGTAGNVNDGGNNNSTTGATGGSGMSGAASAGIGVGVGVGVLALGVGGFIWWWKKRGAQRLGQQSQAPGGGSYEQSGNGGTPAAYSDADKYFLPEGHRPSPPLQVHQEMGDGHGMSEIGSSGRPGKFEMPG</sequence>
<feature type="transmembrane region" description="Helical" evidence="2">
    <location>
        <begin position="211"/>
        <end position="231"/>
    </location>
</feature>
<feature type="signal peptide" evidence="3">
    <location>
        <begin position="1"/>
        <end position="23"/>
    </location>
</feature>
<feature type="compositionally biased region" description="Low complexity" evidence="1">
    <location>
        <begin position="181"/>
        <end position="196"/>
    </location>
</feature>
<evidence type="ECO:0000256" key="1">
    <source>
        <dbReference type="SAM" id="MobiDB-lite"/>
    </source>
</evidence>
<keyword evidence="2" id="KW-0812">Transmembrane</keyword>
<comment type="caution">
    <text evidence="4">The sequence shown here is derived from an EMBL/GenBank/DDBJ whole genome shotgun (WGS) entry which is preliminary data.</text>
</comment>
<feature type="compositionally biased region" description="Basic and acidic residues" evidence="1">
    <location>
        <begin position="265"/>
        <end position="276"/>
    </location>
</feature>
<feature type="compositionally biased region" description="Polar residues" evidence="1">
    <location>
        <begin position="117"/>
        <end position="132"/>
    </location>
</feature>
<dbReference type="EMBL" id="JAULSV010000001">
    <property type="protein sequence ID" value="KAK0654758.1"/>
    <property type="molecule type" value="Genomic_DNA"/>
</dbReference>
<gene>
    <name evidence="4" type="ORF">B0T16DRAFT_337</name>
</gene>
<evidence type="ECO:0000313" key="5">
    <source>
        <dbReference type="Proteomes" id="UP001174936"/>
    </source>
</evidence>
<feature type="region of interest" description="Disordered" evidence="1">
    <location>
        <begin position="117"/>
        <end position="197"/>
    </location>
</feature>
<organism evidence="4 5">
    <name type="scientific">Cercophora newfieldiana</name>
    <dbReference type="NCBI Taxonomy" id="92897"/>
    <lineage>
        <taxon>Eukaryota</taxon>
        <taxon>Fungi</taxon>
        <taxon>Dikarya</taxon>
        <taxon>Ascomycota</taxon>
        <taxon>Pezizomycotina</taxon>
        <taxon>Sordariomycetes</taxon>
        <taxon>Sordariomycetidae</taxon>
        <taxon>Sordariales</taxon>
        <taxon>Lasiosphaeriaceae</taxon>
        <taxon>Cercophora</taxon>
    </lineage>
</organism>
<keyword evidence="5" id="KW-1185">Reference proteome</keyword>
<keyword evidence="2" id="KW-0472">Membrane</keyword>
<feature type="region of interest" description="Disordered" evidence="1">
    <location>
        <begin position="240"/>
        <end position="309"/>
    </location>
</feature>
<feature type="compositionally biased region" description="Low complexity" evidence="1">
    <location>
        <begin position="139"/>
        <end position="151"/>
    </location>
</feature>
<feature type="compositionally biased region" description="Gly residues" evidence="1">
    <location>
        <begin position="246"/>
        <end position="258"/>
    </location>
</feature>
<feature type="compositionally biased region" description="Gly residues" evidence="1">
    <location>
        <begin position="153"/>
        <end position="180"/>
    </location>
</feature>
<keyword evidence="3" id="KW-0732">Signal</keyword>
<keyword evidence="2" id="KW-1133">Transmembrane helix</keyword>
<evidence type="ECO:0000256" key="2">
    <source>
        <dbReference type="SAM" id="Phobius"/>
    </source>
</evidence>
<accession>A0AA40CZA9</accession>
<feature type="chain" id="PRO_5041263057" evidence="3">
    <location>
        <begin position="24"/>
        <end position="309"/>
    </location>
</feature>
<name>A0AA40CZA9_9PEZI</name>